<sequence>MRNLDDRVGYHIGIVAHLMQNKFNQKLSEFGLTVAQSKVLFLLVQHGEQLQSELQNRLYIKASTMNGIIDSMLKKGLIEKIDSTLDRRQKQIVLTEKGELLEERLWDEVGEMDDSLMKGFLPEERQLFLAWLRKISNHLQQ</sequence>
<dbReference type="PANTHER" id="PTHR42756">
    <property type="entry name" value="TRANSCRIPTIONAL REGULATOR, MARR"/>
    <property type="match status" value="1"/>
</dbReference>
<dbReference type="PANTHER" id="PTHR42756:SF1">
    <property type="entry name" value="TRANSCRIPTIONAL REPRESSOR OF EMRAB OPERON"/>
    <property type="match status" value="1"/>
</dbReference>
<dbReference type="RefSeq" id="WP_144449260.1">
    <property type="nucleotide sequence ID" value="NZ_VLKZ01000002.1"/>
</dbReference>
<dbReference type="InterPro" id="IPR036388">
    <property type="entry name" value="WH-like_DNA-bd_sf"/>
</dbReference>
<dbReference type="Gene3D" id="1.10.10.10">
    <property type="entry name" value="Winged helix-like DNA-binding domain superfamily/Winged helix DNA-binding domain"/>
    <property type="match status" value="1"/>
</dbReference>
<evidence type="ECO:0000313" key="6">
    <source>
        <dbReference type="Proteomes" id="UP000315711"/>
    </source>
</evidence>
<dbReference type="PROSITE" id="PS01117">
    <property type="entry name" value="HTH_MARR_1"/>
    <property type="match status" value="1"/>
</dbReference>
<reference evidence="5 6" key="1">
    <citation type="journal article" date="2015" name="Stand. Genomic Sci.">
        <title>Genomic Encyclopedia of Bacterial and Archaeal Type Strains, Phase III: the genomes of soil and plant-associated and newly described type strains.</title>
        <authorList>
            <person name="Whitman W.B."/>
            <person name="Woyke T."/>
            <person name="Klenk H.P."/>
            <person name="Zhou Y."/>
            <person name="Lilburn T.G."/>
            <person name="Beck B.J."/>
            <person name="De Vos P."/>
            <person name="Vandamme P."/>
            <person name="Eisen J.A."/>
            <person name="Garrity G."/>
            <person name="Hugenholtz P."/>
            <person name="Kyrpides N.C."/>
        </authorList>
    </citation>
    <scope>NUCLEOTIDE SEQUENCE [LARGE SCALE GENOMIC DNA]</scope>
    <source>
        <strain evidence="5 6">CGMCC 1.10116</strain>
    </source>
</reference>
<organism evidence="5 6">
    <name type="scientific">Halalkalibacter nanhaiisediminis</name>
    <dbReference type="NCBI Taxonomy" id="688079"/>
    <lineage>
        <taxon>Bacteria</taxon>
        <taxon>Bacillati</taxon>
        <taxon>Bacillota</taxon>
        <taxon>Bacilli</taxon>
        <taxon>Bacillales</taxon>
        <taxon>Bacillaceae</taxon>
        <taxon>Halalkalibacter</taxon>
    </lineage>
</organism>
<dbReference type="SMART" id="SM00347">
    <property type="entry name" value="HTH_MARR"/>
    <property type="match status" value="1"/>
</dbReference>
<evidence type="ECO:0000256" key="2">
    <source>
        <dbReference type="ARBA" id="ARBA00023125"/>
    </source>
</evidence>
<feature type="domain" description="HTH marR-type" evidence="4">
    <location>
        <begin position="1"/>
        <end position="137"/>
    </location>
</feature>
<evidence type="ECO:0000256" key="1">
    <source>
        <dbReference type="ARBA" id="ARBA00023015"/>
    </source>
</evidence>
<dbReference type="Proteomes" id="UP000315711">
    <property type="component" value="Unassembled WGS sequence"/>
</dbReference>
<dbReference type="PRINTS" id="PR00598">
    <property type="entry name" value="HTHMARR"/>
</dbReference>
<evidence type="ECO:0000313" key="5">
    <source>
        <dbReference type="EMBL" id="TWI59185.1"/>
    </source>
</evidence>
<keyword evidence="3" id="KW-0804">Transcription</keyword>
<proteinExistence type="predicted"/>
<evidence type="ECO:0000256" key="3">
    <source>
        <dbReference type="ARBA" id="ARBA00023163"/>
    </source>
</evidence>
<dbReference type="GO" id="GO:0003677">
    <property type="term" value="F:DNA binding"/>
    <property type="evidence" value="ECO:0007669"/>
    <property type="project" value="UniProtKB-KW"/>
</dbReference>
<keyword evidence="6" id="KW-1185">Reference proteome</keyword>
<evidence type="ECO:0000259" key="4">
    <source>
        <dbReference type="PROSITE" id="PS50995"/>
    </source>
</evidence>
<name>A0A562QR57_9BACI</name>
<accession>A0A562QR57</accession>
<keyword evidence="1" id="KW-0805">Transcription regulation</keyword>
<protein>
    <submittedName>
        <fullName evidence="5">DNA-binding MarR family transcriptional regulator</fullName>
    </submittedName>
</protein>
<keyword evidence="2 5" id="KW-0238">DNA-binding</keyword>
<dbReference type="GO" id="GO:0003700">
    <property type="term" value="F:DNA-binding transcription factor activity"/>
    <property type="evidence" value="ECO:0007669"/>
    <property type="project" value="InterPro"/>
</dbReference>
<dbReference type="InterPro" id="IPR000835">
    <property type="entry name" value="HTH_MarR-typ"/>
</dbReference>
<dbReference type="PROSITE" id="PS50995">
    <property type="entry name" value="HTH_MARR_2"/>
    <property type="match status" value="1"/>
</dbReference>
<dbReference type="Pfam" id="PF01047">
    <property type="entry name" value="MarR"/>
    <property type="match status" value="1"/>
</dbReference>
<dbReference type="AlphaFoldDB" id="A0A562QR57"/>
<dbReference type="SUPFAM" id="SSF46785">
    <property type="entry name" value="Winged helix' DNA-binding domain"/>
    <property type="match status" value="1"/>
</dbReference>
<dbReference type="OrthoDB" id="2328394at2"/>
<dbReference type="InterPro" id="IPR023187">
    <property type="entry name" value="Tscrpt_reg_MarR-type_CS"/>
</dbReference>
<dbReference type="EMBL" id="VLKZ01000002">
    <property type="protein sequence ID" value="TWI59185.1"/>
    <property type="molecule type" value="Genomic_DNA"/>
</dbReference>
<gene>
    <name evidence="5" type="ORF">IQ10_00898</name>
</gene>
<comment type="caution">
    <text evidence="5">The sequence shown here is derived from an EMBL/GenBank/DDBJ whole genome shotgun (WGS) entry which is preliminary data.</text>
</comment>
<dbReference type="InterPro" id="IPR036390">
    <property type="entry name" value="WH_DNA-bd_sf"/>
</dbReference>